<reference evidence="5 6" key="1">
    <citation type="submission" date="2018-06" db="EMBL/GenBank/DDBJ databases">
        <title>A transcriptomic atlas of mushroom development highlights an independent origin of complex multicellularity.</title>
        <authorList>
            <consortium name="DOE Joint Genome Institute"/>
            <person name="Krizsan K."/>
            <person name="Almasi E."/>
            <person name="Merenyi Z."/>
            <person name="Sahu N."/>
            <person name="Viragh M."/>
            <person name="Koszo T."/>
            <person name="Mondo S."/>
            <person name="Kiss B."/>
            <person name="Balint B."/>
            <person name="Kues U."/>
            <person name="Barry K."/>
            <person name="Hegedus J.C."/>
            <person name="Henrissat B."/>
            <person name="Johnson J."/>
            <person name="Lipzen A."/>
            <person name="Ohm R."/>
            <person name="Nagy I."/>
            <person name="Pangilinan J."/>
            <person name="Yan J."/>
            <person name="Xiong Y."/>
            <person name="Grigoriev I.V."/>
            <person name="Hibbett D.S."/>
            <person name="Nagy L.G."/>
        </authorList>
    </citation>
    <scope>NUCLEOTIDE SEQUENCE [LARGE SCALE GENOMIC DNA]</scope>
    <source>
        <strain evidence="5 6">SZMC22713</strain>
    </source>
</reference>
<feature type="region of interest" description="Disordered" evidence="4">
    <location>
        <begin position="1"/>
        <end position="107"/>
    </location>
</feature>
<sequence>MSANKYSNLPDIDTAQDVYETEDTLNDTRQGGDASDAENALPTRPSVHGLRGKMDGKEELDMSSLNADEAGKKFRKAEKRRDHRQRSIYTYPPSPTSPTSPGQPRSLSTRLRALQAELSSLESELEDPSNPLLNDDHDDNRIDPGELMRGLVDVRGRLEKVRKNKEGRGRLVEVVLEERKPQVAGDAKPTVVTESVERKVDVDISVMDKRVGELEALVGSSSTILDESSPLPAPLLPTLSKLNTQLTLLTQPRHLDSISRRLKLLLSDLERLSSSQHQQTSHRRQSSQTGAPNAPSPLQEQLAPILARLAPNLPHIPHILTRLRTLSALHTSAAEFQSTLEILEEEQVRVRAALEELTRAVDGVDKSLDDNGQVVKGNIAGLEGRVESLVKRLAELSR</sequence>
<feature type="compositionally biased region" description="Low complexity" evidence="4">
    <location>
        <begin position="120"/>
        <end position="133"/>
    </location>
</feature>
<keyword evidence="2" id="KW-0963">Cytoplasm</keyword>
<protein>
    <recommendedName>
        <fullName evidence="7">Dynamitin-domain-containing protein</fullName>
    </recommendedName>
</protein>
<evidence type="ECO:0000256" key="4">
    <source>
        <dbReference type="SAM" id="MobiDB-lite"/>
    </source>
</evidence>
<evidence type="ECO:0000256" key="2">
    <source>
        <dbReference type="ARBA" id="ARBA00022490"/>
    </source>
</evidence>
<keyword evidence="3" id="KW-0175">Coiled coil</keyword>
<dbReference type="AlphaFoldDB" id="A0A4Y7Q940"/>
<dbReference type="PANTHER" id="PTHR15346">
    <property type="entry name" value="DYNACTIN SUBUNIT"/>
    <property type="match status" value="1"/>
</dbReference>
<gene>
    <name evidence="5" type="ORF">BD410DRAFT_745489</name>
</gene>
<feature type="region of interest" description="Disordered" evidence="4">
    <location>
        <begin position="120"/>
        <end position="144"/>
    </location>
</feature>
<evidence type="ECO:0000256" key="3">
    <source>
        <dbReference type="SAM" id="Coils"/>
    </source>
</evidence>
<evidence type="ECO:0008006" key="7">
    <source>
        <dbReference type="Google" id="ProtNLM"/>
    </source>
</evidence>
<feature type="compositionally biased region" description="Basic and acidic residues" evidence="4">
    <location>
        <begin position="134"/>
        <end position="144"/>
    </location>
</feature>
<dbReference type="STRING" id="50990.A0A4Y7Q940"/>
<dbReference type="EMBL" id="ML170167">
    <property type="protein sequence ID" value="TDL24177.1"/>
    <property type="molecule type" value="Genomic_DNA"/>
</dbReference>
<evidence type="ECO:0000313" key="6">
    <source>
        <dbReference type="Proteomes" id="UP000294933"/>
    </source>
</evidence>
<dbReference type="Pfam" id="PF04912">
    <property type="entry name" value="Dynamitin"/>
    <property type="match status" value="1"/>
</dbReference>
<proteinExistence type="predicted"/>
<dbReference type="VEuPathDB" id="FungiDB:BD410DRAFT_745489"/>
<dbReference type="GO" id="GO:0007017">
    <property type="term" value="P:microtubule-based process"/>
    <property type="evidence" value="ECO:0007669"/>
    <property type="project" value="InterPro"/>
</dbReference>
<organism evidence="5 6">
    <name type="scientific">Rickenella mellea</name>
    <dbReference type="NCBI Taxonomy" id="50990"/>
    <lineage>
        <taxon>Eukaryota</taxon>
        <taxon>Fungi</taxon>
        <taxon>Dikarya</taxon>
        <taxon>Basidiomycota</taxon>
        <taxon>Agaricomycotina</taxon>
        <taxon>Agaricomycetes</taxon>
        <taxon>Hymenochaetales</taxon>
        <taxon>Rickenellaceae</taxon>
        <taxon>Rickenella</taxon>
    </lineage>
</organism>
<comment type="subcellular location">
    <subcellularLocation>
        <location evidence="1">Cytoplasm</location>
    </subcellularLocation>
</comment>
<keyword evidence="6" id="KW-1185">Reference proteome</keyword>
<dbReference type="InterPro" id="IPR028133">
    <property type="entry name" value="Dynamitin"/>
</dbReference>
<feature type="compositionally biased region" description="Basic residues" evidence="4">
    <location>
        <begin position="73"/>
        <end position="86"/>
    </location>
</feature>
<evidence type="ECO:0000313" key="5">
    <source>
        <dbReference type="EMBL" id="TDL24177.1"/>
    </source>
</evidence>
<evidence type="ECO:0000256" key="1">
    <source>
        <dbReference type="ARBA" id="ARBA00004496"/>
    </source>
</evidence>
<dbReference type="OrthoDB" id="4977at2759"/>
<dbReference type="GO" id="GO:0005737">
    <property type="term" value="C:cytoplasm"/>
    <property type="evidence" value="ECO:0007669"/>
    <property type="project" value="UniProtKB-SubCell"/>
</dbReference>
<feature type="region of interest" description="Disordered" evidence="4">
    <location>
        <begin position="273"/>
        <end position="297"/>
    </location>
</feature>
<dbReference type="GO" id="GO:0005869">
    <property type="term" value="C:dynactin complex"/>
    <property type="evidence" value="ECO:0007669"/>
    <property type="project" value="InterPro"/>
</dbReference>
<name>A0A4Y7Q940_9AGAM</name>
<accession>A0A4Y7Q940</accession>
<feature type="coiled-coil region" evidence="3">
    <location>
        <begin position="326"/>
        <end position="360"/>
    </location>
</feature>
<dbReference type="Proteomes" id="UP000294933">
    <property type="component" value="Unassembled WGS sequence"/>
</dbReference>